<accession>A0AAE3GCL5</accession>
<keyword evidence="3" id="KW-1185">Reference proteome</keyword>
<dbReference type="SUPFAM" id="SSF101478">
    <property type="entry name" value="ADP-ribosylglycohydrolase"/>
    <property type="match status" value="1"/>
</dbReference>
<dbReference type="RefSeq" id="WP_253770601.1">
    <property type="nucleotide sequence ID" value="NZ_JAMTCK010000005.1"/>
</dbReference>
<evidence type="ECO:0000313" key="3">
    <source>
        <dbReference type="Proteomes" id="UP001206128"/>
    </source>
</evidence>
<evidence type="ECO:0000313" key="2">
    <source>
        <dbReference type="EMBL" id="MCP2165625.1"/>
    </source>
</evidence>
<dbReference type="GO" id="GO:0046872">
    <property type="term" value="F:metal ion binding"/>
    <property type="evidence" value="ECO:0007669"/>
    <property type="project" value="UniProtKB-KW"/>
</dbReference>
<dbReference type="Gene3D" id="1.10.4080.10">
    <property type="entry name" value="ADP-ribosylation/Crystallin J1"/>
    <property type="match status" value="1"/>
</dbReference>
<dbReference type="Pfam" id="PF03747">
    <property type="entry name" value="ADP_ribosyl_GH"/>
    <property type="match status" value="1"/>
</dbReference>
<name>A0AAE3GCL5_9PSEU</name>
<feature type="binding site" evidence="1">
    <location>
        <position position="274"/>
    </location>
    <ligand>
        <name>Mg(2+)</name>
        <dbReference type="ChEBI" id="CHEBI:18420"/>
        <label>1</label>
    </ligand>
</feature>
<keyword evidence="1" id="KW-0460">Magnesium</keyword>
<gene>
    <name evidence="2" type="ORF">LX83_002483</name>
</gene>
<comment type="caution">
    <text evidence="2">The sequence shown here is derived from an EMBL/GenBank/DDBJ whole genome shotgun (WGS) entry which is preliminary data.</text>
</comment>
<dbReference type="InterPro" id="IPR036705">
    <property type="entry name" value="Ribosyl_crysJ1_sf"/>
</dbReference>
<dbReference type="AlphaFoldDB" id="A0AAE3GCL5"/>
<sequence length="342" mass="35882">MAVTFQQVSRVRGLFLGLALGDALSVARQAEAADGELRGTSTSQLACYTVEGAIRALHRFSHRGIGHPSAMGWAAYSRWAVGRGFAVPGGQDGPAGWLASVPALTENWGSAPATVHALAGGRMGGQREPVNSSRGHHGFNRVLPLAGMASGPDDDLPREWAADFAALTHGDPLVWRAARVAVAVLTRLVWGGEGKRDGALRLPEPADAELLARVNEVVALAGREPGNRARLAELAPDGTAVSALLGGVYAASSHQQPERVADALRFALHAPWRDAVAPMTGAMLGALHGVAALPMRWLSRLRLGWVLDLLAGDLLAQLVLTPGGGEYQPVLSADWSTRYPPG</sequence>
<dbReference type="EMBL" id="JAMTCK010000005">
    <property type="protein sequence ID" value="MCP2165625.1"/>
    <property type="molecule type" value="Genomic_DNA"/>
</dbReference>
<evidence type="ECO:0000256" key="1">
    <source>
        <dbReference type="PIRSR" id="PIRSR605502-1"/>
    </source>
</evidence>
<protein>
    <submittedName>
        <fullName evidence="2">ADP-ribosylglycohydrolase</fullName>
    </submittedName>
</protein>
<comment type="cofactor">
    <cofactor evidence="1">
        <name>Mg(2+)</name>
        <dbReference type="ChEBI" id="CHEBI:18420"/>
    </cofactor>
    <text evidence="1">Binds 2 magnesium ions per subunit.</text>
</comment>
<reference evidence="2" key="1">
    <citation type="submission" date="2022-06" db="EMBL/GenBank/DDBJ databases">
        <title>Genomic Encyclopedia of Archaeal and Bacterial Type Strains, Phase II (KMG-II): from individual species to whole genera.</title>
        <authorList>
            <person name="Goeker M."/>
        </authorList>
    </citation>
    <scope>NUCLEOTIDE SEQUENCE</scope>
    <source>
        <strain evidence="2">DSM 43935</strain>
    </source>
</reference>
<proteinExistence type="predicted"/>
<dbReference type="InterPro" id="IPR005502">
    <property type="entry name" value="Ribosyl_crysJ1"/>
</dbReference>
<dbReference type="Proteomes" id="UP001206128">
    <property type="component" value="Unassembled WGS sequence"/>
</dbReference>
<keyword evidence="1" id="KW-0479">Metal-binding</keyword>
<organism evidence="2 3">
    <name type="scientific">Goodfellowiella coeruleoviolacea</name>
    <dbReference type="NCBI Taxonomy" id="334858"/>
    <lineage>
        <taxon>Bacteria</taxon>
        <taxon>Bacillati</taxon>
        <taxon>Actinomycetota</taxon>
        <taxon>Actinomycetes</taxon>
        <taxon>Pseudonocardiales</taxon>
        <taxon>Pseudonocardiaceae</taxon>
        <taxon>Goodfellowiella</taxon>
    </lineage>
</organism>